<organism evidence="2 3">
    <name type="scientific">Saguinus oedipus</name>
    <name type="common">Cotton-top tamarin</name>
    <name type="synonym">Oedipomidas oedipus</name>
    <dbReference type="NCBI Taxonomy" id="9490"/>
    <lineage>
        <taxon>Eukaryota</taxon>
        <taxon>Metazoa</taxon>
        <taxon>Chordata</taxon>
        <taxon>Craniata</taxon>
        <taxon>Vertebrata</taxon>
        <taxon>Euteleostomi</taxon>
        <taxon>Mammalia</taxon>
        <taxon>Eutheria</taxon>
        <taxon>Euarchontoglires</taxon>
        <taxon>Primates</taxon>
        <taxon>Haplorrhini</taxon>
        <taxon>Platyrrhini</taxon>
        <taxon>Cebidae</taxon>
        <taxon>Callitrichinae</taxon>
        <taxon>Saguinus</taxon>
    </lineage>
</organism>
<name>A0ABQ9VMM1_SAGOE</name>
<dbReference type="Proteomes" id="UP001266305">
    <property type="component" value="Unassembled WGS sequence"/>
</dbReference>
<gene>
    <name evidence="2" type="ORF">P7K49_009569</name>
</gene>
<proteinExistence type="predicted"/>
<feature type="compositionally biased region" description="Basic and acidic residues" evidence="1">
    <location>
        <begin position="122"/>
        <end position="139"/>
    </location>
</feature>
<keyword evidence="3" id="KW-1185">Reference proteome</keyword>
<protein>
    <submittedName>
        <fullName evidence="2">Uncharacterized protein</fullName>
    </submittedName>
</protein>
<accession>A0ABQ9VMM1</accession>
<comment type="caution">
    <text evidence="2">The sequence shown here is derived from an EMBL/GenBank/DDBJ whole genome shotgun (WGS) entry which is preliminary data.</text>
</comment>
<evidence type="ECO:0000313" key="2">
    <source>
        <dbReference type="EMBL" id="KAK2109823.1"/>
    </source>
</evidence>
<evidence type="ECO:0000313" key="3">
    <source>
        <dbReference type="Proteomes" id="UP001266305"/>
    </source>
</evidence>
<feature type="region of interest" description="Disordered" evidence="1">
    <location>
        <begin position="122"/>
        <end position="168"/>
    </location>
</feature>
<sequence>MVPTPCVCVGSACTTCLALVARRTPKASGAAVSPAPTLRLLSVFHLQNIRVWDMLDQICLQSFCGKFFALGNCPITSAYFFEKDNTLICSTYSVSAVPGGRNRPSVTQDPVGTPVRSVLTLEDRKDGDRQEGLPVEDRGLGSCKAEPQPVDGSRSLEEARAPLMVELH</sequence>
<dbReference type="EMBL" id="JASSZA010000005">
    <property type="protein sequence ID" value="KAK2109823.1"/>
    <property type="molecule type" value="Genomic_DNA"/>
</dbReference>
<reference evidence="2 3" key="1">
    <citation type="submission" date="2023-05" db="EMBL/GenBank/DDBJ databases">
        <title>B98-5 Cell Line De Novo Hybrid Assembly: An Optical Mapping Approach.</title>
        <authorList>
            <person name="Kananen K."/>
            <person name="Auerbach J.A."/>
            <person name="Kautto E."/>
            <person name="Blachly J.S."/>
        </authorList>
    </citation>
    <scope>NUCLEOTIDE SEQUENCE [LARGE SCALE GENOMIC DNA]</scope>
    <source>
        <strain evidence="2">B95-8</strain>
        <tissue evidence="2">Cell line</tissue>
    </source>
</reference>
<evidence type="ECO:0000256" key="1">
    <source>
        <dbReference type="SAM" id="MobiDB-lite"/>
    </source>
</evidence>